<organism evidence="2 3">
    <name type="scientific">Hoeflea marina</name>
    <dbReference type="NCBI Taxonomy" id="274592"/>
    <lineage>
        <taxon>Bacteria</taxon>
        <taxon>Pseudomonadati</taxon>
        <taxon>Pseudomonadota</taxon>
        <taxon>Alphaproteobacteria</taxon>
        <taxon>Hyphomicrobiales</taxon>
        <taxon>Rhizobiaceae</taxon>
        <taxon>Hoeflea</taxon>
    </lineage>
</organism>
<name>A0A317PIL9_9HYPH</name>
<sequence length="331" mass="35430">MSLKRLVCAIALALSIVPSAEAQSATSKLPDVSILEGQALIEAIYEANMMPEGLWKGDLLDCHVSIDWSGDIGARSARIFTYNGKPTDRGFGFSDFVLSAKPGYTVEADVGAKGVTLKRNGTARSDFQHRLLYIFNFGSATGVTLKYLQVFSGTKPGTDEPPVLQVCTSLVKVSDEPAVAPAQSEENGVHHVGDWTYTLGATGEFSEAKSSEIDGATLQFMCNGTSQVASFEIRDGSYPASMENYKSLHLYIDNGKKAVFSLISAGKLSDAFSVGVGKTTALEFARLWSTASRIDVGVTDNPENALQLRRRFSGRGSQAAIKKVMAQCGLS</sequence>
<protein>
    <submittedName>
        <fullName evidence="2">Uncharacterized protein</fullName>
    </submittedName>
</protein>
<keyword evidence="3" id="KW-1185">Reference proteome</keyword>
<reference evidence="2 3" key="1">
    <citation type="submission" date="2018-05" db="EMBL/GenBank/DDBJ databases">
        <title>Genomic Encyclopedia of Type Strains, Phase IV (KMG-IV): sequencing the most valuable type-strain genomes for metagenomic binning, comparative biology and taxonomic classification.</title>
        <authorList>
            <person name="Goeker M."/>
        </authorList>
    </citation>
    <scope>NUCLEOTIDE SEQUENCE [LARGE SCALE GENOMIC DNA]</scope>
    <source>
        <strain evidence="2 3">DSM 16791</strain>
    </source>
</reference>
<dbReference type="Proteomes" id="UP000246352">
    <property type="component" value="Unassembled WGS sequence"/>
</dbReference>
<accession>A0A317PIL9</accession>
<evidence type="ECO:0000256" key="1">
    <source>
        <dbReference type="SAM" id="SignalP"/>
    </source>
</evidence>
<evidence type="ECO:0000313" key="3">
    <source>
        <dbReference type="Proteomes" id="UP000246352"/>
    </source>
</evidence>
<feature type="chain" id="PRO_5016263408" evidence="1">
    <location>
        <begin position="23"/>
        <end position="331"/>
    </location>
</feature>
<proteinExistence type="predicted"/>
<dbReference type="EMBL" id="QGTR01000003">
    <property type="protein sequence ID" value="PWV99849.1"/>
    <property type="molecule type" value="Genomic_DNA"/>
</dbReference>
<evidence type="ECO:0000313" key="2">
    <source>
        <dbReference type="EMBL" id="PWV99849.1"/>
    </source>
</evidence>
<keyword evidence="1" id="KW-0732">Signal</keyword>
<dbReference type="RefSeq" id="WP_110032134.1">
    <property type="nucleotide sequence ID" value="NZ_QGTR01000003.1"/>
</dbReference>
<feature type="signal peptide" evidence="1">
    <location>
        <begin position="1"/>
        <end position="22"/>
    </location>
</feature>
<gene>
    <name evidence="2" type="ORF">DFR52_10346</name>
</gene>
<dbReference type="AlphaFoldDB" id="A0A317PIL9"/>
<comment type="caution">
    <text evidence="2">The sequence shown here is derived from an EMBL/GenBank/DDBJ whole genome shotgun (WGS) entry which is preliminary data.</text>
</comment>